<proteinExistence type="predicted"/>
<keyword evidence="3" id="KW-1185">Reference proteome</keyword>
<feature type="transmembrane region" description="Helical" evidence="1">
    <location>
        <begin position="20"/>
        <end position="39"/>
    </location>
</feature>
<keyword evidence="1" id="KW-1133">Transmembrane helix</keyword>
<keyword evidence="1" id="KW-0472">Membrane</keyword>
<dbReference type="AlphaFoldDB" id="A0AAD6YWU5"/>
<accession>A0AAD6YWU5</accession>
<reference evidence="2" key="1">
    <citation type="submission" date="2023-03" db="EMBL/GenBank/DDBJ databases">
        <title>Massive genome expansion in bonnet fungi (Mycena s.s.) driven by repeated elements and novel gene families across ecological guilds.</title>
        <authorList>
            <consortium name="Lawrence Berkeley National Laboratory"/>
            <person name="Harder C.B."/>
            <person name="Miyauchi S."/>
            <person name="Viragh M."/>
            <person name="Kuo A."/>
            <person name="Thoen E."/>
            <person name="Andreopoulos B."/>
            <person name="Lu D."/>
            <person name="Skrede I."/>
            <person name="Drula E."/>
            <person name="Henrissat B."/>
            <person name="Morin E."/>
            <person name="Kohler A."/>
            <person name="Barry K."/>
            <person name="LaButti K."/>
            <person name="Morin E."/>
            <person name="Salamov A."/>
            <person name="Lipzen A."/>
            <person name="Mereny Z."/>
            <person name="Hegedus B."/>
            <person name="Baldrian P."/>
            <person name="Stursova M."/>
            <person name="Weitz H."/>
            <person name="Taylor A."/>
            <person name="Grigoriev I.V."/>
            <person name="Nagy L.G."/>
            <person name="Martin F."/>
            <person name="Kauserud H."/>
        </authorList>
    </citation>
    <scope>NUCLEOTIDE SEQUENCE</scope>
    <source>
        <strain evidence="2">CBHHK002</strain>
    </source>
</reference>
<evidence type="ECO:0000313" key="3">
    <source>
        <dbReference type="Proteomes" id="UP001218218"/>
    </source>
</evidence>
<dbReference type="Proteomes" id="UP001218218">
    <property type="component" value="Unassembled WGS sequence"/>
</dbReference>
<organism evidence="2 3">
    <name type="scientific">Mycena albidolilacea</name>
    <dbReference type="NCBI Taxonomy" id="1033008"/>
    <lineage>
        <taxon>Eukaryota</taxon>
        <taxon>Fungi</taxon>
        <taxon>Dikarya</taxon>
        <taxon>Basidiomycota</taxon>
        <taxon>Agaricomycotina</taxon>
        <taxon>Agaricomycetes</taxon>
        <taxon>Agaricomycetidae</taxon>
        <taxon>Agaricales</taxon>
        <taxon>Marasmiineae</taxon>
        <taxon>Mycenaceae</taxon>
        <taxon>Mycena</taxon>
    </lineage>
</organism>
<name>A0AAD6YWU5_9AGAR</name>
<evidence type="ECO:0000256" key="1">
    <source>
        <dbReference type="SAM" id="Phobius"/>
    </source>
</evidence>
<gene>
    <name evidence="2" type="ORF">DFH08DRAFT_828054</name>
</gene>
<protein>
    <submittedName>
        <fullName evidence="2">Uncharacterized protein</fullName>
    </submittedName>
</protein>
<comment type="caution">
    <text evidence="2">The sequence shown here is derived from an EMBL/GenBank/DDBJ whole genome shotgun (WGS) entry which is preliminary data.</text>
</comment>
<dbReference type="EMBL" id="JARIHO010000150">
    <property type="protein sequence ID" value="KAJ7300857.1"/>
    <property type="molecule type" value="Genomic_DNA"/>
</dbReference>
<sequence length="239" mass="25657">MSPGMPTLDYAVTRNFPGRVFAPAAILGAIIVLAFLATINAGYETVTAFDSDFNATQTHCFNQFTPSLVSKPGSLCNPCLLTLWTPLTPISPCSNIRSRPSTLPVPETPDCAEHSTIVISHRSMFKVNADARNIEMDFTALITCQADGTQVLQGNNYEVTACADWLQSTLSGKYGSLLGAQKSSKKRVVGTFNVTLDARGMVLDAVTMLGSTDFAARVLVLVVPCVGNTPKVLNCDFRK</sequence>
<evidence type="ECO:0000313" key="2">
    <source>
        <dbReference type="EMBL" id="KAJ7300857.1"/>
    </source>
</evidence>
<keyword evidence="1" id="KW-0812">Transmembrane</keyword>